<evidence type="ECO:0000313" key="4">
    <source>
        <dbReference type="Proteomes" id="UP000260452"/>
    </source>
</evidence>
<dbReference type="InterPro" id="IPR005039">
    <property type="entry name" value="Ant_C"/>
</dbReference>
<organism evidence="3 4">
    <name type="scientific">Lactobacillus phage Lb</name>
    <dbReference type="NCBI Taxonomy" id="2048517"/>
    <lineage>
        <taxon>Viruses</taxon>
        <taxon>Duplodnaviria</taxon>
        <taxon>Heunggongvirae</taxon>
        <taxon>Uroviricota</taxon>
        <taxon>Caudoviricetes</taxon>
        <taxon>Heilongjiangvirus</taxon>
        <taxon>Heilongjiangvirus Lb</taxon>
    </lineage>
</organism>
<proteinExistence type="predicted"/>
<gene>
    <name evidence="3" type="ORF">Lb_47</name>
</gene>
<keyword evidence="4" id="KW-1185">Reference proteome</keyword>
<dbReference type="Pfam" id="PF03374">
    <property type="entry name" value="ANT"/>
    <property type="match status" value="1"/>
</dbReference>
<dbReference type="Proteomes" id="UP000260452">
    <property type="component" value="Genome"/>
</dbReference>
<reference evidence="3 4" key="1">
    <citation type="submission" date="2017-09" db="EMBL/GenBank/DDBJ databases">
        <title>Genome sequence and analysis of a bacteriophage of Lactobacillus brevis.</title>
        <authorList>
            <person name="Yu M."/>
            <person name="Qi R."/>
            <person name="Jiang X."/>
            <person name="Tang T."/>
            <person name="Qiao X."/>
            <person name="Jiang Y."/>
            <person name="Tang L."/>
            <person name="Wang L."/>
            <person name="Xu Y."/>
            <person name="Li Y."/>
        </authorList>
    </citation>
    <scope>NUCLEOTIDE SEQUENCE [LARGE SCALE GENOMIC DNA]</scope>
</reference>
<dbReference type="GO" id="GO:0003677">
    <property type="term" value="F:DNA binding"/>
    <property type="evidence" value="ECO:0007669"/>
    <property type="project" value="InterPro"/>
</dbReference>
<protein>
    <submittedName>
        <fullName evidence="3">Antirepressor protein</fullName>
    </submittedName>
</protein>
<evidence type="ECO:0000313" key="3">
    <source>
        <dbReference type="EMBL" id="ATN94210.1"/>
    </source>
</evidence>
<feature type="domain" description="Antirepressor protein C-terminal" evidence="1">
    <location>
        <begin position="149"/>
        <end position="250"/>
    </location>
</feature>
<name>A0A2Z2U838_9CAUD</name>
<dbReference type="Pfam" id="PF08346">
    <property type="entry name" value="AntA"/>
    <property type="match status" value="1"/>
</dbReference>
<dbReference type="EMBL" id="MG020111">
    <property type="protein sequence ID" value="ATN94210.1"/>
    <property type="molecule type" value="Genomic_DNA"/>
</dbReference>
<sequence length="262" mass="30342">MFIETIRKPKWMQFSNSERMIKMNELIKTFKQNDGSVAVDGRDLHDFLEVDTQYTKWIDRMIEYGFTENVDFTSFSQKSLKPSGGRPQVNHALTLDMAKELSMIQRTKKGKQARQYFISMEKQAKSKQQLPLPKDYPSALRALADSMEENQKLKPAADYTQKILANPGLETISVIAKNYGYSPCEFNKLLHGLGIQYKQGKTWLLYAKYQDKGYTHVEPYGYTNSDGIKKVRNTMKWTQKGQEFLYSFLKSKGILPRIEQTA</sequence>
<evidence type="ECO:0000259" key="2">
    <source>
        <dbReference type="Pfam" id="PF08346"/>
    </source>
</evidence>
<feature type="domain" description="AntA/AntB antirepressor" evidence="2">
    <location>
        <begin position="39"/>
        <end position="107"/>
    </location>
</feature>
<evidence type="ECO:0000259" key="1">
    <source>
        <dbReference type="Pfam" id="PF03374"/>
    </source>
</evidence>
<dbReference type="PANTHER" id="PTHR36180">
    <property type="entry name" value="DNA-BINDING PROTEIN-RELATED-RELATED"/>
    <property type="match status" value="1"/>
</dbReference>
<dbReference type="PANTHER" id="PTHR36180:SF1">
    <property type="entry name" value="ANTA_ANTB ANTIREPRESSOR DOMAIN-CONTAINING PROTEIN"/>
    <property type="match status" value="1"/>
</dbReference>
<dbReference type="InterPro" id="IPR013557">
    <property type="entry name" value="AntA/B_antirep"/>
</dbReference>
<accession>A0A2Z2U838</accession>